<dbReference type="Gene3D" id="3.40.50.300">
    <property type="entry name" value="P-loop containing nucleotide triphosphate hydrolases"/>
    <property type="match status" value="1"/>
</dbReference>
<dbReference type="InterPro" id="IPR045006">
    <property type="entry name" value="CHLI-like"/>
</dbReference>
<dbReference type="PANTHER" id="PTHR32039">
    <property type="entry name" value="MAGNESIUM-CHELATASE SUBUNIT CHLI"/>
    <property type="match status" value="1"/>
</dbReference>
<dbReference type="PANTHER" id="PTHR32039:SF7">
    <property type="entry name" value="COMPETENCE PROTEIN COMM"/>
    <property type="match status" value="1"/>
</dbReference>
<dbReference type="SMART" id="SM00382">
    <property type="entry name" value="AAA"/>
    <property type="match status" value="1"/>
</dbReference>
<dbReference type="EMBL" id="CP115149">
    <property type="protein sequence ID" value="WBL35642.1"/>
    <property type="molecule type" value="Genomic_DNA"/>
</dbReference>
<dbReference type="InterPro" id="IPR020568">
    <property type="entry name" value="Ribosomal_Su5_D2-typ_SF"/>
</dbReference>
<dbReference type="PRINTS" id="PR00830">
    <property type="entry name" value="ENDOLAPTASE"/>
</dbReference>
<gene>
    <name evidence="3" type="ORF">O0235_12790</name>
</gene>
<dbReference type="InterPro" id="IPR003593">
    <property type="entry name" value="AAA+_ATPase"/>
</dbReference>
<dbReference type="InterPro" id="IPR025158">
    <property type="entry name" value="Mg_chelat-rel_C"/>
</dbReference>
<dbReference type="InterPro" id="IPR027417">
    <property type="entry name" value="P-loop_NTPase"/>
</dbReference>
<comment type="similarity">
    <text evidence="1">Belongs to the Mg-chelatase subunits D/I family. ComM subfamily.</text>
</comment>
<sequence length="509" mass="53678">MLARVLSCAVVGLDGELVEVEIDITRAQLPAMTVVGLPDAAVQESRERVRAAIRNSGLAWPANNRITVNLAPADLRKEGPAYDLPIAVGILLASGQLAAEPADAVFLGELALTGDVRPVRGVLPMAMTAAARGMRRAFVPVENAAEAALVEGLAVYPVPSLAALAAHLNGATGLERFAGSARGEEDPFASAVTDFADIVGQEHVKRALEVAAAGGHNLVMKGPPGSGKTLLARAVPGILPPLTAAEAMEVTRIYSVAGLLPPGTGLVRSRPFRSPHHTISNAGLVGGGSVPRPGEITLAHRGVLFLDELLEFDPHVLEMLRQPLEDKSVTISRAKQAVTFPASFMLCAALNPCPCGYLGDPERPCTCPPAVVGRYQRRLSGPLMDRIDIFADVPRVPLEKLTAAARGEPSWAVRARVAAARDVQAERFAGTRTATNGEMSPAQVRDFAQGALEPAAAELLKRAVERLNLSARAFHRVLKVARTVADLAGSEQIGPAHMAESIQYRARLD</sequence>
<dbReference type="NCBIfam" id="TIGR00368">
    <property type="entry name" value="YifB family Mg chelatase-like AAA ATPase"/>
    <property type="match status" value="1"/>
</dbReference>
<name>A0ABY7M5Q2_9CHLR</name>
<reference evidence="3 4" key="1">
    <citation type="journal article" date="2023" name="ISME J.">
        <title>Thermophilic Dehalococcoidia with unusual traits shed light on an unexpected past.</title>
        <authorList>
            <person name="Palmer M."/>
            <person name="Covington J.K."/>
            <person name="Zhou E.M."/>
            <person name="Thomas S.C."/>
            <person name="Habib N."/>
            <person name="Seymour C.O."/>
            <person name="Lai D."/>
            <person name="Johnston J."/>
            <person name="Hashimi A."/>
            <person name="Jiao J.Y."/>
            <person name="Muok A.R."/>
            <person name="Liu L."/>
            <person name="Xian W.D."/>
            <person name="Zhi X.Y."/>
            <person name="Li M.M."/>
            <person name="Silva L.P."/>
            <person name="Bowen B.P."/>
            <person name="Louie K."/>
            <person name="Briegel A."/>
            <person name="Pett-Ridge J."/>
            <person name="Weber P.K."/>
            <person name="Tocheva E.I."/>
            <person name="Woyke T."/>
            <person name="Northen T.R."/>
            <person name="Mayali X."/>
            <person name="Li W.J."/>
            <person name="Hedlund B.P."/>
        </authorList>
    </citation>
    <scope>NUCLEOTIDE SEQUENCE [LARGE SCALE GENOMIC DNA]</scope>
    <source>
        <strain evidence="3 4">YIM 72310</strain>
    </source>
</reference>
<dbReference type="InterPro" id="IPR000523">
    <property type="entry name" value="Mg_chelatse_chII-like_cat_dom"/>
</dbReference>
<keyword evidence="4" id="KW-1185">Reference proteome</keyword>
<evidence type="ECO:0000313" key="4">
    <source>
        <dbReference type="Proteomes" id="UP001212803"/>
    </source>
</evidence>
<dbReference type="Gene3D" id="3.30.230.10">
    <property type="match status" value="1"/>
</dbReference>
<dbReference type="InterPro" id="IPR014721">
    <property type="entry name" value="Ribsml_uS5_D2-typ_fold_subgr"/>
</dbReference>
<dbReference type="CDD" id="cd00009">
    <property type="entry name" value="AAA"/>
    <property type="match status" value="1"/>
</dbReference>
<organism evidence="3 4">
    <name type="scientific">Tepidiforma flava</name>
    <dbReference type="NCBI Taxonomy" id="3004094"/>
    <lineage>
        <taxon>Bacteria</taxon>
        <taxon>Bacillati</taxon>
        <taxon>Chloroflexota</taxon>
        <taxon>Tepidiformia</taxon>
        <taxon>Tepidiformales</taxon>
        <taxon>Tepidiformaceae</taxon>
        <taxon>Tepidiforma</taxon>
    </lineage>
</organism>
<dbReference type="Pfam" id="PF13335">
    <property type="entry name" value="Mg_chelatase_C"/>
    <property type="match status" value="1"/>
</dbReference>
<proteinExistence type="inferred from homology"/>
<dbReference type="Proteomes" id="UP001212803">
    <property type="component" value="Chromosome"/>
</dbReference>
<evidence type="ECO:0000256" key="1">
    <source>
        <dbReference type="ARBA" id="ARBA00006354"/>
    </source>
</evidence>
<evidence type="ECO:0000313" key="3">
    <source>
        <dbReference type="EMBL" id="WBL35642.1"/>
    </source>
</evidence>
<feature type="domain" description="AAA+ ATPase" evidence="2">
    <location>
        <begin position="214"/>
        <end position="376"/>
    </location>
</feature>
<dbReference type="Pfam" id="PF01078">
    <property type="entry name" value="Mg_chelatase"/>
    <property type="match status" value="1"/>
</dbReference>
<protein>
    <submittedName>
        <fullName evidence="3">YifB family Mg chelatase-like AAA ATPase</fullName>
    </submittedName>
</protein>
<dbReference type="Pfam" id="PF13541">
    <property type="entry name" value="ChlI"/>
    <property type="match status" value="1"/>
</dbReference>
<dbReference type="RefSeq" id="WP_270056167.1">
    <property type="nucleotide sequence ID" value="NZ_CP115149.1"/>
</dbReference>
<dbReference type="SUPFAM" id="SSF54211">
    <property type="entry name" value="Ribosomal protein S5 domain 2-like"/>
    <property type="match status" value="1"/>
</dbReference>
<dbReference type="InterPro" id="IPR004482">
    <property type="entry name" value="Mg_chelat-rel"/>
</dbReference>
<accession>A0ABY7M5Q2</accession>
<evidence type="ECO:0000259" key="2">
    <source>
        <dbReference type="SMART" id="SM00382"/>
    </source>
</evidence>
<dbReference type="SUPFAM" id="SSF52540">
    <property type="entry name" value="P-loop containing nucleoside triphosphate hydrolases"/>
    <property type="match status" value="1"/>
</dbReference>